<evidence type="ECO:0000313" key="2">
    <source>
        <dbReference type="EMBL" id="SQJ00944.1"/>
    </source>
</evidence>
<keyword evidence="1" id="KW-0472">Membrane</keyword>
<accession>A0AAX2JAW0</accession>
<dbReference type="RefSeq" id="WP_005976777.1">
    <property type="nucleotide sequence ID" value="NZ_CP028105.1"/>
</dbReference>
<dbReference type="EMBL" id="LS483487">
    <property type="protein sequence ID" value="SQJ00944.1"/>
    <property type="molecule type" value="Genomic_DNA"/>
</dbReference>
<dbReference type="GeneID" id="78455590"/>
<proteinExistence type="predicted"/>
<keyword evidence="1" id="KW-1133">Transmembrane helix</keyword>
<keyword evidence="1" id="KW-0812">Transmembrane</keyword>
<dbReference type="AlphaFoldDB" id="A0AAX2JAW0"/>
<dbReference type="Proteomes" id="UP000249008">
    <property type="component" value="Chromosome 1"/>
</dbReference>
<dbReference type="KEGG" id="ful:C4N20_12260"/>
<name>A0AAX2JAW0_9FUSO</name>
<gene>
    <name evidence="2" type="ORF">NCTC12112_01013</name>
</gene>
<organism evidence="2 3">
    <name type="scientific">Fusobacterium ulcerans</name>
    <dbReference type="NCBI Taxonomy" id="861"/>
    <lineage>
        <taxon>Bacteria</taxon>
        <taxon>Fusobacteriati</taxon>
        <taxon>Fusobacteriota</taxon>
        <taxon>Fusobacteriia</taxon>
        <taxon>Fusobacteriales</taxon>
        <taxon>Fusobacteriaceae</taxon>
        <taxon>Fusobacterium</taxon>
    </lineage>
</organism>
<reference evidence="2 3" key="1">
    <citation type="submission" date="2018-06" db="EMBL/GenBank/DDBJ databases">
        <authorList>
            <consortium name="Pathogen Informatics"/>
            <person name="Doyle S."/>
        </authorList>
    </citation>
    <scope>NUCLEOTIDE SEQUENCE [LARGE SCALE GENOMIC DNA]</scope>
    <source>
        <strain evidence="2 3">NCTC12112</strain>
    </source>
</reference>
<feature type="transmembrane region" description="Helical" evidence="1">
    <location>
        <begin position="116"/>
        <end position="133"/>
    </location>
</feature>
<protein>
    <submittedName>
        <fullName evidence="2">Uncharacterized protein</fullName>
    </submittedName>
</protein>
<evidence type="ECO:0000313" key="3">
    <source>
        <dbReference type="Proteomes" id="UP000249008"/>
    </source>
</evidence>
<sequence length="137" mass="16691">MNDVRNKNNWKYKNEAYFISEKENKRTQLENEFFKTEKAKEIFEDDNIYFKNLHKLIFHDILNNVNPEIIKLKYGAIGIFILMEIMANKNIPISKDLQKYFYLKENNTQEKKWGKIFDIFFLLLSVINIFLFINNFF</sequence>
<evidence type="ECO:0000256" key="1">
    <source>
        <dbReference type="SAM" id="Phobius"/>
    </source>
</evidence>